<dbReference type="EMBL" id="AWSO01000757">
    <property type="protein sequence ID" value="ESK87660.1"/>
    <property type="molecule type" value="Genomic_DNA"/>
</dbReference>
<dbReference type="Pfam" id="PF00248">
    <property type="entry name" value="Aldo_ket_red"/>
    <property type="match status" value="1"/>
</dbReference>
<dbReference type="Proteomes" id="UP000017559">
    <property type="component" value="Unassembled WGS sequence"/>
</dbReference>
<organism evidence="4 5">
    <name type="scientific">Moniliophthora roreri (strain MCA 2997)</name>
    <name type="common">Cocoa frosty pod rot fungus</name>
    <name type="synonym">Crinipellis roreri</name>
    <dbReference type="NCBI Taxonomy" id="1381753"/>
    <lineage>
        <taxon>Eukaryota</taxon>
        <taxon>Fungi</taxon>
        <taxon>Dikarya</taxon>
        <taxon>Basidiomycota</taxon>
        <taxon>Agaricomycotina</taxon>
        <taxon>Agaricomycetes</taxon>
        <taxon>Agaricomycetidae</taxon>
        <taxon>Agaricales</taxon>
        <taxon>Marasmiineae</taxon>
        <taxon>Marasmiaceae</taxon>
        <taxon>Moniliophthora</taxon>
    </lineage>
</organism>
<keyword evidence="5" id="KW-1185">Reference proteome</keyword>
<dbReference type="AlphaFoldDB" id="V2X5E7"/>
<evidence type="ECO:0000259" key="3">
    <source>
        <dbReference type="Pfam" id="PF00248"/>
    </source>
</evidence>
<protein>
    <submittedName>
        <fullName evidence="4">Aryl-alcohol dehydrogenase</fullName>
    </submittedName>
</protein>
<proteinExistence type="inferred from homology"/>
<comment type="caution">
    <text evidence="4">The sequence shown here is derived from an EMBL/GenBank/DDBJ whole genome shotgun (WGS) entry which is preliminary data.</text>
</comment>
<name>V2X5E7_MONRO</name>
<dbReference type="InterPro" id="IPR050523">
    <property type="entry name" value="AKR_Detox_Biosynth"/>
</dbReference>
<gene>
    <name evidence="4" type="ORF">Moror_1902</name>
</gene>
<dbReference type="InterPro" id="IPR023210">
    <property type="entry name" value="NADP_OxRdtase_dom"/>
</dbReference>
<reference evidence="4 5" key="1">
    <citation type="journal article" date="2014" name="BMC Genomics">
        <title>Genome and secretome analysis of the hemibiotrophic fungal pathogen, Moniliophthora roreri, which causes frosty pod rot disease of cacao: mechanisms of the biotrophic and necrotrophic phases.</title>
        <authorList>
            <person name="Meinhardt L.W."/>
            <person name="Costa G.G.L."/>
            <person name="Thomazella D.P.T."/>
            <person name="Teixeira P.J.P.L."/>
            <person name="Carazzolle M.F."/>
            <person name="Schuster S.C."/>
            <person name="Carlson J.E."/>
            <person name="Guiltinan M.J."/>
            <person name="Mieczkowski P."/>
            <person name="Farmer A."/>
            <person name="Ramaraj T."/>
            <person name="Crozier J."/>
            <person name="Davis R.E."/>
            <person name="Shao J."/>
            <person name="Melnick R.L."/>
            <person name="Pereira G.A.G."/>
            <person name="Bailey B.A."/>
        </authorList>
    </citation>
    <scope>NUCLEOTIDE SEQUENCE [LARGE SCALE GENOMIC DNA]</scope>
    <source>
        <strain evidence="4 5">MCA 2997</strain>
    </source>
</reference>
<dbReference type="KEGG" id="mrr:Moror_1902"/>
<dbReference type="InterPro" id="IPR036812">
    <property type="entry name" value="NAD(P)_OxRdtase_dom_sf"/>
</dbReference>
<dbReference type="Gene3D" id="3.20.20.100">
    <property type="entry name" value="NADP-dependent oxidoreductase domain"/>
    <property type="match status" value="1"/>
</dbReference>
<evidence type="ECO:0000256" key="1">
    <source>
        <dbReference type="ARBA" id="ARBA00022857"/>
    </source>
</evidence>
<sequence length="113" mass="12631">MLDFATFDDGKDGITDEEIDCDNLPEDISDTPAWAVANANQYARGHGKTPFVVYQGEWNVMQQFFEWEIIPMARHLGMAIAPFGVLAGGKLRTVAEEQRRLELGEEGRKTLGD</sequence>
<evidence type="ECO:0000313" key="4">
    <source>
        <dbReference type="EMBL" id="ESK87660.1"/>
    </source>
</evidence>
<dbReference type="PANTHER" id="PTHR43364">
    <property type="entry name" value="NADH-SPECIFIC METHYLGLYOXAL REDUCTASE-RELATED"/>
    <property type="match status" value="1"/>
</dbReference>
<evidence type="ECO:0000313" key="5">
    <source>
        <dbReference type="Proteomes" id="UP000017559"/>
    </source>
</evidence>
<dbReference type="PANTHER" id="PTHR43364:SF7">
    <property type="entry name" value="NADP-DEPENDENT OXIDOREDUCTASE DOMAIN-CONTAINING PROTEIN-RELATED"/>
    <property type="match status" value="1"/>
</dbReference>
<feature type="domain" description="NADP-dependent oxidoreductase" evidence="3">
    <location>
        <begin position="28"/>
        <end position="101"/>
    </location>
</feature>
<accession>V2X5E7</accession>
<keyword evidence="1" id="KW-0521">NADP</keyword>
<dbReference type="STRING" id="1381753.V2X5E7"/>
<dbReference type="SUPFAM" id="SSF51430">
    <property type="entry name" value="NAD(P)-linked oxidoreductase"/>
    <property type="match status" value="1"/>
</dbReference>
<dbReference type="HOGENOM" id="CLU_2134148_0_0_1"/>
<evidence type="ECO:0000256" key="2">
    <source>
        <dbReference type="ARBA" id="ARBA00038157"/>
    </source>
</evidence>
<dbReference type="OrthoDB" id="48988at2759"/>
<comment type="similarity">
    <text evidence="2">Belongs to the aldo/keto reductase family. Aldo/keto reductase 2 subfamily.</text>
</comment>